<evidence type="ECO:0000313" key="2">
    <source>
        <dbReference type="EMBL" id="SLN73966.1"/>
    </source>
</evidence>
<accession>A0A1X7AC55</accession>
<protein>
    <recommendedName>
        <fullName evidence="1">N-acetyltransferase domain-containing protein</fullName>
    </recommendedName>
</protein>
<keyword evidence="3" id="KW-1185">Reference proteome</keyword>
<organism evidence="2 3">
    <name type="scientific">Ruegeria meonggei</name>
    <dbReference type="NCBI Taxonomy" id="1446476"/>
    <lineage>
        <taxon>Bacteria</taxon>
        <taxon>Pseudomonadati</taxon>
        <taxon>Pseudomonadota</taxon>
        <taxon>Alphaproteobacteria</taxon>
        <taxon>Rhodobacterales</taxon>
        <taxon>Roseobacteraceae</taxon>
        <taxon>Ruegeria</taxon>
    </lineage>
</organism>
<feature type="domain" description="N-acetyltransferase" evidence="1">
    <location>
        <begin position="15"/>
        <end position="178"/>
    </location>
</feature>
<dbReference type="Proteomes" id="UP000193778">
    <property type="component" value="Unassembled WGS sequence"/>
</dbReference>
<name>A0A1X7AC55_9RHOB</name>
<dbReference type="Pfam" id="PF13302">
    <property type="entry name" value="Acetyltransf_3"/>
    <property type="match status" value="1"/>
</dbReference>
<dbReference type="EMBL" id="FWFP01000014">
    <property type="protein sequence ID" value="SLN73966.1"/>
    <property type="molecule type" value="Genomic_DNA"/>
</dbReference>
<dbReference type="PANTHER" id="PTHR43792:SF16">
    <property type="entry name" value="N-ACETYLTRANSFERASE DOMAIN-CONTAINING PROTEIN"/>
    <property type="match status" value="1"/>
</dbReference>
<evidence type="ECO:0000259" key="1">
    <source>
        <dbReference type="PROSITE" id="PS51186"/>
    </source>
</evidence>
<dbReference type="Gene3D" id="3.40.630.30">
    <property type="match status" value="1"/>
</dbReference>
<dbReference type="InterPro" id="IPR000182">
    <property type="entry name" value="GNAT_dom"/>
</dbReference>
<dbReference type="OrthoDB" id="6293260at2"/>
<dbReference type="RefSeq" id="WP_085824396.1">
    <property type="nucleotide sequence ID" value="NZ_FWFP01000014.1"/>
</dbReference>
<dbReference type="PROSITE" id="PS51186">
    <property type="entry name" value="GNAT"/>
    <property type="match status" value="1"/>
</dbReference>
<gene>
    <name evidence="2" type="ORF">RUM8411_03943</name>
</gene>
<proteinExistence type="predicted"/>
<reference evidence="3" key="1">
    <citation type="submission" date="2017-03" db="EMBL/GenBank/DDBJ databases">
        <authorList>
            <person name="Rodrigo-Torres L."/>
            <person name="Arahal R.D."/>
            <person name="Lucena T."/>
        </authorList>
    </citation>
    <scope>NUCLEOTIDE SEQUENCE [LARGE SCALE GENOMIC DNA]</scope>
    <source>
        <strain evidence="3">CECT 8411</strain>
    </source>
</reference>
<dbReference type="AlphaFoldDB" id="A0A1X7AC55"/>
<dbReference type="InterPro" id="IPR016181">
    <property type="entry name" value="Acyl_CoA_acyltransferase"/>
</dbReference>
<sequence>MNEFGLVPVLETERLLLRGHQTSDFPESASMWADPKVVAHISGVPSSYEQSWSRLLRYTGHWHHLGFGYWAVISKEDGSFLGEVGFADYHRDTEPSLKGKPEAGWALNVRSQGKGVATEAVAAMLVWADANLKQTHTSSMFDPSHVASINVAKKVGYKKKVLGRYGDQETLFMERERQTPGS</sequence>
<dbReference type="SUPFAM" id="SSF55729">
    <property type="entry name" value="Acyl-CoA N-acyltransferases (Nat)"/>
    <property type="match status" value="1"/>
</dbReference>
<dbReference type="PANTHER" id="PTHR43792">
    <property type="entry name" value="GNAT FAMILY, PUTATIVE (AFU_ORTHOLOGUE AFUA_3G00765)-RELATED-RELATED"/>
    <property type="match status" value="1"/>
</dbReference>
<dbReference type="GO" id="GO:0016747">
    <property type="term" value="F:acyltransferase activity, transferring groups other than amino-acyl groups"/>
    <property type="evidence" value="ECO:0007669"/>
    <property type="project" value="InterPro"/>
</dbReference>
<dbReference type="InterPro" id="IPR051531">
    <property type="entry name" value="N-acetyltransferase"/>
</dbReference>
<evidence type="ECO:0000313" key="3">
    <source>
        <dbReference type="Proteomes" id="UP000193778"/>
    </source>
</evidence>